<feature type="transmembrane region" description="Helical" evidence="1">
    <location>
        <begin position="80"/>
        <end position="104"/>
    </location>
</feature>
<keyword evidence="1" id="KW-1133">Transmembrane helix</keyword>
<protein>
    <submittedName>
        <fullName evidence="2">Uncharacterized protein</fullName>
    </submittedName>
</protein>
<gene>
    <name evidence="2" type="ORF">NEMBOFW57_010877</name>
</gene>
<evidence type="ECO:0000313" key="2">
    <source>
        <dbReference type="EMBL" id="KAG7284502.1"/>
    </source>
</evidence>
<dbReference type="Proteomes" id="UP001197093">
    <property type="component" value="Unassembled WGS sequence"/>
</dbReference>
<dbReference type="AlphaFoldDB" id="A0AAD4ENI2"/>
<evidence type="ECO:0000256" key="1">
    <source>
        <dbReference type="SAM" id="Phobius"/>
    </source>
</evidence>
<feature type="transmembrane region" description="Helical" evidence="1">
    <location>
        <begin position="202"/>
        <end position="225"/>
    </location>
</feature>
<dbReference type="EMBL" id="JAHCVI010000006">
    <property type="protein sequence ID" value="KAG7284502.1"/>
    <property type="molecule type" value="Genomic_DNA"/>
</dbReference>
<reference evidence="2" key="1">
    <citation type="submission" date="2023-02" db="EMBL/GenBank/DDBJ databases">
        <authorList>
            <person name="Palmer J.M."/>
        </authorList>
    </citation>
    <scope>NUCLEOTIDE SEQUENCE</scope>
    <source>
        <strain evidence="2">FW57</strain>
    </source>
</reference>
<feature type="transmembrane region" description="Helical" evidence="1">
    <location>
        <begin position="55"/>
        <end position="74"/>
    </location>
</feature>
<feature type="transmembrane region" description="Helical" evidence="1">
    <location>
        <begin position="158"/>
        <end position="181"/>
    </location>
</feature>
<feature type="transmembrane region" description="Helical" evidence="1">
    <location>
        <begin position="245"/>
        <end position="266"/>
    </location>
</feature>
<evidence type="ECO:0000313" key="3">
    <source>
        <dbReference type="Proteomes" id="UP001197093"/>
    </source>
</evidence>
<organism evidence="2 3">
    <name type="scientific">Staphylotrichum longicolle</name>
    <dbReference type="NCBI Taxonomy" id="669026"/>
    <lineage>
        <taxon>Eukaryota</taxon>
        <taxon>Fungi</taxon>
        <taxon>Dikarya</taxon>
        <taxon>Ascomycota</taxon>
        <taxon>Pezizomycotina</taxon>
        <taxon>Sordariomycetes</taxon>
        <taxon>Sordariomycetidae</taxon>
        <taxon>Sordariales</taxon>
        <taxon>Chaetomiaceae</taxon>
        <taxon>Staphylotrichum</taxon>
    </lineage>
</organism>
<accession>A0AAD4ENI2</accession>
<name>A0AAD4ENI2_9PEZI</name>
<comment type="caution">
    <text evidence="2">The sequence shown here is derived from an EMBL/GenBank/DDBJ whole genome shotgun (WGS) entry which is preliminary data.</text>
</comment>
<proteinExistence type="predicted"/>
<keyword evidence="3" id="KW-1185">Reference proteome</keyword>
<feature type="transmembrane region" description="Helical" evidence="1">
    <location>
        <begin position="113"/>
        <end position="132"/>
    </location>
</feature>
<keyword evidence="1" id="KW-0472">Membrane</keyword>
<keyword evidence="1" id="KW-0812">Transmembrane</keyword>
<sequence>MDTHSEPDAGRPVESIELSSDAVVLLALVFWYRFKEARHADGTRYFDAFKVAMHNINLAMLPWVLGLDIYGLVYQDSLDWLRVGCILYMAGLYACQIILTAVAVPRYIWDKPVIGLGISCLAVLAIPTWYTFAAKFRRAFDAAPHCYDQDQPTEFAEVLGIGSAIFVVQAFILALATFLNWDKPGAGALSKPSTELQRLAWWPLWCVALFLVVPLGLLVLITVFLLNDINAVRPWMNPAESHMGLSEFLIVLVAAGAVATTFYNAADLDSKSTETPPPHSLIDARRWLADLIHR</sequence>